<name>A0A174MU06_9FIRM</name>
<keyword evidence="2" id="KW-0812">Transmembrane</keyword>
<dbReference type="SUPFAM" id="SSF103481">
    <property type="entry name" value="Multidrug resistance efflux transporter EmrE"/>
    <property type="match status" value="2"/>
</dbReference>
<evidence type="ECO:0000313" key="6">
    <source>
        <dbReference type="Proteomes" id="UP000434223"/>
    </source>
</evidence>
<dbReference type="Proteomes" id="UP000434223">
    <property type="component" value="Unassembled WGS sequence"/>
</dbReference>
<dbReference type="GO" id="GO:0016020">
    <property type="term" value="C:membrane"/>
    <property type="evidence" value="ECO:0007669"/>
    <property type="project" value="InterPro"/>
</dbReference>
<feature type="domain" description="EamA" evidence="3">
    <location>
        <begin position="175"/>
        <end position="281"/>
    </location>
</feature>
<comment type="caution">
    <text evidence="5">The sequence shown here is derived from an EMBL/GenBank/DDBJ whole genome shotgun (WGS) entry which is preliminary data.</text>
</comment>
<feature type="transmembrane region" description="Helical" evidence="2">
    <location>
        <begin position="177"/>
        <end position="197"/>
    </location>
</feature>
<proteinExistence type="inferred from homology"/>
<gene>
    <name evidence="4" type="ORF">CE91St55_16410</name>
    <name evidence="5" type="ORF">GNE07_08600</name>
</gene>
<feature type="transmembrane region" description="Helical" evidence="2">
    <location>
        <begin position="29"/>
        <end position="47"/>
    </location>
</feature>
<keyword evidence="2" id="KW-1133">Transmembrane helix</keyword>
<dbReference type="EMBL" id="WNME01000004">
    <property type="protein sequence ID" value="MUB63120.1"/>
    <property type="molecule type" value="Genomic_DNA"/>
</dbReference>
<comment type="similarity">
    <text evidence="1">Belongs to the EamA transporter family.</text>
</comment>
<evidence type="ECO:0000256" key="2">
    <source>
        <dbReference type="SAM" id="Phobius"/>
    </source>
</evidence>
<reference evidence="4" key="2">
    <citation type="submission" date="2022-01" db="EMBL/GenBank/DDBJ databases">
        <title>Novel bile acid biosynthetic pathways are enriched in the microbiome of centenarians.</title>
        <authorList>
            <person name="Sato Y."/>
            <person name="Atarashi K."/>
            <person name="Plichta R.D."/>
            <person name="Arai Y."/>
            <person name="Sasajima S."/>
            <person name="Kearney M.S."/>
            <person name="Suda W."/>
            <person name="Takeshita K."/>
            <person name="Sasaki T."/>
            <person name="Okamoto S."/>
            <person name="Skelly N.A."/>
            <person name="Okamura Y."/>
            <person name="Vlamakis H."/>
            <person name="Li Y."/>
            <person name="Tanoue T."/>
            <person name="Takei H."/>
            <person name="Nittono H."/>
            <person name="Narushima S."/>
            <person name="Irie J."/>
            <person name="Itoh H."/>
            <person name="Moriya K."/>
            <person name="Sugiura Y."/>
            <person name="Suematsu M."/>
            <person name="Moritoki N."/>
            <person name="Shibata S."/>
            <person name="Littman R.D."/>
            <person name="Fischbach A.M."/>
            <person name="Uwamino Y."/>
            <person name="Inoue T."/>
            <person name="Honda A."/>
            <person name="Hattori M."/>
            <person name="Murai T."/>
            <person name="Xavier J.R."/>
            <person name="Hirose N."/>
            <person name="Honda K."/>
        </authorList>
    </citation>
    <scope>NUCLEOTIDE SEQUENCE</scope>
    <source>
        <strain evidence="4">CE91-St55</strain>
    </source>
</reference>
<evidence type="ECO:0000259" key="3">
    <source>
        <dbReference type="Pfam" id="PF00892"/>
    </source>
</evidence>
<dbReference type="Proteomes" id="UP001055091">
    <property type="component" value="Unassembled WGS sequence"/>
</dbReference>
<dbReference type="InterPro" id="IPR000620">
    <property type="entry name" value="EamA_dom"/>
</dbReference>
<evidence type="ECO:0000313" key="4">
    <source>
        <dbReference type="EMBL" id="GKG99659.1"/>
    </source>
</evidence>
<dbReference type="OrthoDB" id="47588at2"/>
<accession>A0A174MU06</accession>
<protein>
    <submittedName>
        <fullName evidence="5">EamA family transporter</fullName>
    </submittedName>
</protein>
<dbReference type="AlphaFoldDB" id="A0A174MU06"/>
<dbReference type="RefSeq" id="WP_055649353.1">
    <property type="nucleotide sequence ID" value="NZ_BQNJ01000001.1"/>
</dbReference>
<feature type="transmembrane region" description="Helical" evidence="2">
    <location>
        <begin position="89"/>
        <end position="111"/>
    </location>
</feature>
<reference evidence="5 6" key="1">
    <citation type="submission" date="2019-09" db="EMBL/GenBank/DDBJ databases">
        <title>Draft genome sequencing of Hungatella hathewayi 123Y-2.</title>
        <authorList>
            <person name="Lv Q."/>
            <person name="Li S."/>
        </authorList>
    </citation>
    <scope>NUCLEOTIDE SEQUENCE [LARGE SCALE GENOMIC DNA]</scope>
    <source>
        <strain evidence="5 6">123Y-2</strain>
    </source>
</reference>
<feature type="transmembrane region" description="Helical" evidence="2">
    <location>
        <begin position="59"/>
        <end position="82"/>
    </location>
</feature>
<evidence type="ECO:0000313" key="5">
    <source>
        <dbReference type="EMBL" id="MUB63120.1"/>
    </source>
</evidence>
<sequence length="282" mass="30492">MIELILALLCSASMAIALRLSGRPNSSRYGLLVGNYLTCVLMAWLSLSEKTVLPVSGAMWTAMAAGVFNGFIFLADLLLFQLNIRKNGAVLATTFSKLGLLIPVGASILFLGERPTALQMVGMLLVLAAILLIHFEKGEAKASFKTGLLLLLLFYGIGDGMAKVFEHIGERRYDGLFLFYTFITALFLSSSLFAAELKREKKKLQAAELLSGITVGVPNYLSSLLLLKAVTKLPAYVVYPCYSVGAVLVVCVVSILFLKDRMTKHQAFGCGVILAALVLLNV</sequence>
<keyword evidence="2" id="KW-0472">Membrane</keyword>
<dbReference type="EMBL" id="BQNJ01000001">
    <property type="protein sequence ID" value="GKG99659.1"/>
    <property type="molecule type" value="Genomic_DNA"/>
</dbReference>
<evidence type="ECO:0000256" key="1">
    <source>
        <dbReference type="ARBA" id="ARBA00007362"/>
    </source>
</evidence>
<organism evidence="5 6">
    <name type="scientific">Hungatella hathewayi</name>
    <dbReference type="NCBI Taxonomy" id="154046"/>
    <lineage>
        <taxon>Bacteria</taxon>
        <taxon>Bacillati</taxon>
        <taxon>Bacillota</taxon>
        <taxon>Clostridia</taxon>
        <taxon>Lachnospirales</taxon>
        <taxon>Lachnospiraceae</taxon>
        <taxon>Hungatella</taxon>
    </lineage>
</organism>
<feature type="transmembrane region" description="Helical" evidence="2">
    <location>
        <begin position="147"/>
        <end position="165"/>
    </location>
</feature>
<dbReference type="Pfam" id="PF00892">
    <property type="entry name" value="EamA"/>
    <property type="match status" value="1"/>
</dbReference>
<dbReference type="InterPro" id="IPR037185">
    <property type="entry name" value="EmrE-like"/>
</dbReference>
<feature type="transmembrane region" description="Helical" evidence="2">
    <location>
        <begin position="236"/>
        <end position="258"/>
    </location>
</feature>
<feature type="transmembrane region" description="Helical" evidence="2">
    <location>
        <begin position="6"/>
        <end position="22"/>
    </location>
</feature>
<dbReference type="Gene3D" id="1.10.3730.20">
    <property type="match status" value="2"/>
</dbReference>
<feature type="transmembrane region" description="Helical" evidence="2">
    <location>
        <begin position="117"/>
        <end position="135"/>
    </location>
</feature>
<feature type="transmembrane region" description="Helical" evidence="2">
    <location>
        <begin position="209"/>
        <end position="230"/>
    </location>
</feature>